<gene>
    <name evidence="6" type="primary">pyrE</name>
    <name evidence="8" type="ORF">SAMN05216548_106178</name>
</gene>
<proteinExistence type="inferred from homology"/>
<evidence type="ECO:0000256" key="1">
    <source>
        <dbReference type="ARBA" id="ARBA00004889"/>
    </source>
</evidence>
<dbReference type="GO" id="GO:0044205">
    <property type="term" value="P:'de novo' UMP biosynthetic process"/>
    <property type="evidence" value="ECO:0007669"/>
    <property type="project" value="UniProtKB-UniRule"/>
</dbReference>
<dbReference type="GO" id="GO:0004588">
    <property type="term" value="F:orotate phosphoribosyltransferase activity"/>
    <property type="evidence" value="ECO:0007669"/>
    <property type="project" value="UniProtKB-UniRule"/>
</dbReference>
<organism evidence="8 9">
    <name type="scientific">Faunimonas pinastri</name>
    <dbReference type="NCBI Taxonomy" id="1855383"/>
    <lineage>
        <taxon>Bacteria</taxon>
        <taxon>Pseudomonadati</taxon>
        <taxon>Pseudomonadota</taxon>
        <taxon>Alphaproteobacteria</taxon>
        <taxon>Hyphomicrobiales</taxon>
        <taxon>Afifellaceae</taxon>
        <taxon>Faunimonas</taxon>
    </lineage>
</organism>
<dbReference type="InterPro" id="IPR029057">
    <property type="entry name" value="PRTase-like"/>
</dbReference>
<keyword evidence="4 6" id="KW-0808">Transferase</keyword>
<comment type="similarity">
    <text evidence="6">Belongs to the purine/pyrimidine phosphoribosyltransferase family. PyrE subfamily.</text>
</comment>
<evidence type="ECO:0000313" key="8">
    <source>
        <dbReference type="EMBL" id="SEQ66359.1"/>
    </source>
</evidence>
<comment type="catalytic activity">
    <reaction evidence="6">
        <text>orotidine 5'-phosphate + diphosphate = orotate + 5-phospho-alpha-D-ribose 1-diphosphate</text>
        <dbReference type="Rhea" id="RHEA:10380"/>
        <dbReference type="ChEBI" id="CHEBI:30839"/>
        <dbReference type="ChEBI" id="CHEBI:33019"/>
        <dbReference type="ChEBI" id="CHEBI:57538"/>
        <dbReference type="ChEBI" id="CHEBI:58017"/>
        <dbReference type="EC" id="2.4.2.10"/>
    </reaction>
</comment>
<dbReference type="RefSeq" id="WP_092496527.1">
    <property type="nucleotide sequence ID" value="NZ_FOFG01000006.1"/>
</dbReference>
<feature type="domain" description="Phosphoribosyltransferase" evidence="7">
    <location>
        <begin position="62"/>
        <end position="161"/>
    </location>
</feature>
<evidence type="ECO:0000256" key="4">
    <source>
        <dbReference type="ARBA" id="ARBA00022679"/>
    </source>
</evidence>
<evidence type="ECO:0000256" key="2">
    <source>
        <dbReference type="ARBA" id="ARBA00011971"/>
    </source>
</evidence>
<dbReference type="EC" id="2.4.2.10" evidence="2 6"/>
<dbReference type="Pfam" id="PF00156">
    <property type="entry name" value="Pribosyltran"/>
    <property type="match status" value="1"/>
</dbReference>
<comment type="caution">
    <text evidence="6">Lacks conserved residue(s) required for the propagation of feature annotation.</text>
</comment>
<dbReference type="EMBL" id="FOFG01000006">
    <property type="protein sequence ID" value="SEQ66359.1"/>
    <property type="molecule type" value="Genomic_DNA"/>
</dbReference>
<dbReference type="STRING" id="1855383.SAMN05216548_106178"/>
<comment type="function">
    <text evidence="6">Catalyzes the transfer of a ribosyl phosphate group from 5-phosphoribose 1-diphosphate to orotate, leading to the formation of orotidine monophosphate (OMP).</text>
</comment>
<dbReference type="NCBIfam" id="NF001729">
    <property type="entry name" value="PRK00455.1-3"/>
    <property type="match status" value="1"/>
</dbReference>
<evidence type="ECO:0000256" key="6">
    <source>
        <dbReference type="HAMAP-Rule" id="MF_01208"/>
    </source>
</evidence>
<dbReference type="InterPro" id="IPR004467">
    <property type="entry name" value="Or_phspho_trans_dom"/>
</dbReference>
<feature type="binding site" evidence="6">
    <location>
        <position position="109"/>
    </location>
    <ligand>
        <name>5-phospho-alpha-D-ribose 1-diphosphate</name>
        <dbReference type="ChEBI" id="CHEBI:58017"/>
        <note>ligand shared between dimeric partners</note>
    </ligand>
</feature>
<evidence type="ECO:0000259" key="7">
    <source>
        <dbReference type="Pfam" id="PF00156"/>
    </source>
</evidence>
<keyword evidence="6" id="KW-0460">Magnesium</keyword>
<feature type="binding site" description="in other chain" evidence="6">
    <location>
        <begin position="131"/>
        <end position="139"/>
    </location>
    <ligand>
        <name>5-phospho-alpha-D-ribose 1-diphosphate</name>
        <dbReference type="ChEBI" id="CHEBI:58017"/>
        <note>ligand shared between dimeric partners</note>
    </ligand>
</feature>
<dbReference type="PANTHER" id="PTHR19278">
    <property type="entry name" value="OROTATE PHOSPHORIBOSYLTRANSFERASE"/>
    <property type="match status" value="1"/>
</dbReference>
<accession>A0A1H9HVI3</accession>
<dbReference type="Proteomes" id="UP000199647">
    <property type="component" value="Unassembled WGS sequence"/>
</dbReference>
<keyword evidence="3 6" id="KW-0328">Glycosyltransferase</keyword>
<dbReference type="InterPro" id="IPR000836">
    <property type="entry name" value="PRTase_dom"/>
</dbReference>
<dbReference type="HAMAP" id="MF_01208">
    <property type="entry name" value="PyrE"/>
    <property type="match status" value="1"/>
</dbReference>
<feature type="binding site" description="in other chain" evidence="6">
    <location>
        <position position="106"/>
    </location>
    <ligand>
        <name>5-phospho-alpha-D-ribose 1-diphosphate</name>
        <dbReference type="ChEBI" id="CHEBI:58017"/>
        <note>ligand shared between dimeric partners</note>
    </ligand>
</feature>
<evidence type="ECO:0000313" key="9">
    <source>
        <dbReference type="Proteomes" id="UP000199647"/>
    </source>
</evidence>
<dbReference type="AlphaFoldDB" id="A0A1H9HVI3"/>
<keyword evidence="5 6" id="KW-0665">Pyrimidine biosynthesis</keyword>
<dbReference type="OrthoDB" id="9802134at2"/>
<feature type="binding site" evidence="6">
    <location>
        <position position="105"/>
    </location>
    <ligand>
        <name>5-phospho-alpha-D-ribose 1-diphosphate</name>
        <dbReference type="ChEBI" id="CHEBI:58017"/>
        <note>ligand shared between dimeric partners</note>
    </ligand>
</feature>
<keyword evidence="9" id="KW-1185">Reference proteome</keyword>
<comment type="cofactor">
    <cofactor evidence="6">
        <name>Mg(2+)</name>
        <dbReference type="ChEBI" id="CHEBI:18420"/>
    </cofactor>
</comment>
<evidence type="ECO:0000256" key="3">
    <source>
        <dbReference type="ARBA" id="ARBA00022676"/>
    </source>
</evidence>
<dbReference type="Gene3D" id="3.40.50.2020">
    <property type="match status" value="1"/>
</dbReference>
<comment type="pathway">
    <text evidence="1 6">Pyrimidine metabolism; UMP biosynthesis via de novo pathway; UMP from orotate: step 1/2.</text>
</comment>
<dbReference type="CDD" id="cd06223">
    <property type="entry name" value="PRTases_typeI"/>
    <property type="match status" value="1"/>
</dbReference>
<sequence length="229" mass="25595">MADFPDKAVIADLTARALLEVKAIHFRADEPFKLTSGRMSPVYIDCRKLISFPRLRNTLMDFAASTILRDIGFESLDGVVGGETAGIPFAAWIADRLSLPMQYVRKKPKGFGRNAQIEGHFRDGDRVILVEDLATDGGSKLTFCEALRSAGLQVNHTFVVFYYDIFPETKQVLTDAGVQLHALATWWDVLKFARTNNYFDTKTLDAVEAFLHNPKQWSLDHGGVETPKA</sequence>
<dbReference type="PANTHER" id="PTHR19278:SF9">
    <property type="entry name" value="URIDINE 5'-MONOPHOSPHATE SYNTHASE"/>
    <property type="match status" value="1"/>
</dbReference>
<name>A0A1H9HVI3_9HYPH</name>
<dbReference type="InterPro" id="IPR023031">
    <property type="entry name" value="OPRT"/>
</dbReference>
<dbReference type="GO" id="GO:0019856">
    <property type="term" value="P:pyrimidine nucleobase biosynthetic process"/>
    <property type="evidence" value="ECO:0007669"/>
    <property type="project" value="TreeGrafter"/>
</dbReference>
<dbReference type="GO" id="GO:0000287">
    <property type="term" value="F:magnesium ion binding"/>
    <property type="evidence" value="ECO:0007669"/>
    <property type="project" value="UniProtKB-UniRule"/>
</dbReference>
<protein>
    <recommendedName>
        <fullName evidence="2 6">Orotate phosphoribosyltransferase</fullName>
        <shortName evidence="6">OPRT</shortName>
        <shortName evidence="6">OPRTase</shortName>
        <ecNumber evidence="2 6">2.4.2.10</ecNumber>
    </recommendedName>
</protein>
<reference evidence="8" key="1">
    <citation type="submission" date="2016-10" db="EMBL/GenBank/DDBJ databases">
        <authorList>
            <person name="de Groot N.N."/>
        </authorList>
    </citation>
    <scope>NUCLEOTIDE SEQUENCE [LARGE SCALE GENOMIC DNA]</scope>
    <source>
        <strain evidence="8">A52C2</strain>
    </source>
</reference>
<feature type="binding site" evidence="6">
    <location>
        <position position="135"/>
    </location>
    <ligand>
        <name>orotate</name>
        <dbReference type="ChEBI" id="CHEBI:30839"/>
    </ligand>
</feature>
<dbReference type="UniPathway" id="UPA00070">
    <property type="reaction ID" value="UER00119"/>
</dbReference>
<evidence type="ECO:0000256" key="5">
    <source>
        <dbReference type="ARBA" id="ARBA00022975"/>
    </source>
</evidence>
<comment type="subunit">
    <text evidence="6">Homodimer.</text>
</comment>
<dbReference type="NCBIfam" id="TIGR00336">
    <property type="entry name" value="pyrE"/>
    <property type="match status" value="1"/>
</dbReference>
<dbReference type="SUPFAM" id="SSF53271">
    <property type="entry name" value="PRTase-like"/>
    <property type="match status" value="1"/>
</dbReference>